<name>A0A9X2B0Z7_9CORY</name>
<feature type="signal peptide" evidence="2">
    <location>
        <begin position="1"/>
        <end position="30"/>
    </location>
</feature>
<feature type="compositionally biased region" description="Low complexity" evidence="1">
    <location>
        <begin position="31"/>
        <end position="47"/>
    </location>
</feature>
<dbReference type="AlphaFoldDB" id="A0A9X2B0Z7"/>
<keyword evidence="2" id="KW-0732">Signal</keyword>
<evidence type="ECO:0000256" key="2">
    <source>
        <dbReference type="SAM" id="SignalP"/>
    </source>
</evidence>
<evidence type="ECO:0000256" key="1">
    <source>
        <dbReference type="SAM" id="MobiDB-lite"/>
    </source>
</evidence>
<dbReference type="EMBL" id="JALIEA010000008">
    <property type="protein sequence ID" value="MCJ7857459.1"/>
    <property type="molecule type" value="Genomic_DNA"/>
</dbReference>
<reference evidence="3" key="1">
    <citation type="submission" date="2022-04" db="EMBL/GenBank/DDBJ databases">
        <title>Corynebacterium kalidii LD5P10.</title>
        <authorList>
            <person name="Sun J.Q."/>
        </authorList>
    </citation>
    <scope>NUCLEOTIDE SEQUENCE</scope>
    <source>
        <strain evidence="3">LD5P10</strain>
    </source>
</reference>
<dbReference type="Proteomes" id="UP001139207">
    <property type="component" value="Unassembled WGS sequence"/>
</dbReference>
<keyword evidence="4" id="KW-1185">Reference proteome</keyword>
<proteinExistence type="predicted"/>
<feature type="region of interest" description="Disordered" evidence="1">
    <location>
        <begin position="31"/>
        <end position="62"/>
    </location>
</feature>
<gene>
    <name evidence="3" type="ORF">MUN33_01830</name>
</gene>
<sequence>MNTSSPSRHRHGTIAMAVLAAGCLGLSACGGDDSTPSSPDATTASSAVEVPDAGQPASTAPADLIVDDTLTPAGYEYIPPTGEDEPSLAELFGELSDDPELADAEGLVGGEALGEATQAEPLQCTGLAVDPLTVMDWMFRPTGTTATASYTPVDSDEDGVVVMVTTDETDPASFPADVSECAEFTRAMSDETDNGVQHYTAEPVDITVDGAEVLGAARVTLTGVEVNGQPVEGDGVASTMTTVTATVDGVTFTVAASGTTDTAMVGSMASAQAQRITNAHR</sequence>
<accession>A0A9X2B0Z7</accession>
<feature type="chain" id="PRO_5040978634" description="DUF5642 domain-containing protein" evidence="2">
    <location>
        <begin position="31"/>
        <end position="281"/>
    </location>
</feature>
<dbReference type="RefSeq" id="WP_244803209.1">
    <property type="nucleotide sequence ID" value="NZ_JALIEA010000008.1"/>
</dbReference>
<evidence type="ECO:0000313" key="3">
    <source>
        <dbReference type="EMBL" id="MCJ7857459.1"/>
    </source>
</evidence>
<comment type="caution">
    <text evidence="3">The sequence shown here is derived from an EMBL/GenBank/DDBJ whole genome shotgun (WGS) entry which is preliminary data.</text>
</comment>
<evidence type="ECO:0008006" key="5">
    <source>
        <dbReference type="Google" id="ProtNLM"/>
    </source>
</evidence>
<organism evidence="3 4">
    <name type="scientific">Corynebacterium kalidii</name>
    <dbReference type="NCBI Taxonomy" id="2931982"/>
    <lineage>
        <taxon>Bacteria</taxon>
        <taxon>Bacillati</taxon>
        <taxon>Actinomycetota</taxon>
        <taxon>Actinomycetes</taxon>
        <taxon>Mycobacteriales</taxon>
        <taxon>Corynebacteriaceae</taxon>
        <taxon>Corynebacterium</taxon>
    </lineage>
</organism>
<evidence type="ECO:0000313" key="4">
    <source>
        <dbReference type="Proteomes" id="UP001139207"/>
    </source>
</evidence>
<protein>
    <recommendedName>
        <fullName evidence="5">DUF5642 domain-containing protein</fullName>
    </recommendedName>
</protein>